<organism evidence="1 2">
    <name type="scientific">Streptomyces piniterrae</name>
    <dbReference type="NCBI Taxonomy" id="2571125"/>
    <lineage>
        <taxon>Bacteria</taxon>
        <taxon>Bacillati</taxon>
        <taxon>Actinomycetota</taxon>
        <taxon>Actinomycetes</taxon>
        <taxon>Kitasatosporales</taxon>
        <taxon>Streptomycetaceae</taxon>
        <taxon>Streptomyces</taxon>
    </lineage>
</organism>
<proteinExistence type="predicted"/>
<name>A0A4U0MMG7_9ACTN</name>
<dbReference type="Pfam" id="PF12261">
    <property type="entry name" value="T_hemolysin"/>
    <property type="match status" value="1"/>
</dbReference>
<dbReference type="OrthoDB" id="7432757at2"/>
<dbReference type="InterPro" id="IPR022050">
    <property type="entry name" value="T_hemolysin"/>
</dbReference>
<sequence>MEISITAAFSPQWYEAREFAQHNYRTMYGAQTAPAPDIFVTVRESVDSAVIACAGLSNADRGTFFSEGYLGQPAQSALAPVSATAVQRSEIVEVGPLAGSGGAGGELVRLLPIIAWCQGKRFILATVTDRVAGLMARLHVPFIPLKPATPDWMDEATKTAWGTYYDHSPTTGAVPLDDIGQLINASTGRYSFSDLVVQTPVPLPEAVTSAHA</sequence>
<dbReference type="RefSeq" id="WP_136744652.1">
    <property type="nucleotide sequence ID" value="NZ_SUMB01000018.1"/>
</dbReference>
<evidence type="ECO:0008006" key="3">
    <source>
        <dbReference type="Google" id="ProtNLM"/>
    </source>
</evidence>
<comment type="caution">
    <text evidence="1">The sequence shown here is derived from an EMBL/GenBank/DDBJ whole genome shotgun (WGS) entry which is preliminary data.</text>
</comment>
<protein>
    <recommendedName>
        <fullName evidence="3">Thermostable hemolysin</fullName>
    </recommendedName>
</protein>
<dbReference type="Proteomes" id="UP000308697">
    <property type="component" value="Unassembled WGS sequence"/>
</dbReference>
<evidence type="ECO:0000313" key="2">
    <source>
        <dbReference type="Proteomes" id="UP000308697"/>
    </source>
</evidence>
<dbReference type="EMBL" id="SUMB01000018">
    <property type="protein sequence ID" value="TJZ41945.1"/>
    <property type="molecule type" value="Genomic_DNA"/>
</dbReference>
<dbReference type="AlphaFoldDB" id="A0A4U0MMG7"/>
<keyword evidence="2" id="KW-1185">Reference proteome</keyword>
<reference evidence="1 2" key="1">
    <citation type="submission" date="2019-04" db="EMBL/GenBank/DDBJ databases">
        <title>Streptomyces piniterrae sp. nov., a heliquinomycin-producing actinomycete isolated from rhizosphere soil of Pinus yunnanensis.</title>
        <authorList>
            <person name="Zhuang X."/>
            <person name="Zhao J."/>
        </authorList>
    </citation>
    <scope>NUCLEOTIDE SEQUENCE [LARGE SCALE GENOMIC DNA]</scope>
    <source>
        <strain evidence="2">jys28</strain>
    </source>
</reference>
<accession>A0A4U0MMG7</accession>
<evidence type="ECO:0000313" key="1">
    <source>
        <dbReference type="EMBL" id="TJZ41945.1"/>
    </source>
</evidence>
<gene>
    <name evidence="1" type="ORF">FCH28_36155</name>
</gene>